<keyword evidence="6" id="KW-0547">Nucleotide-binding</keyword>
<keyword evidence="5" id="KW-0677">Repeat</keyword>
<dbReference type="Proteomes" id="UP000239549">
    <property type="component" value="Unassembled WGS sequence"/>
</dbReference>
<dbReference type="SMART" id="SM00382">
    <property type="entry name" value="AAA"/>
    <property type="match status" value="2"/>
</dbReference>
<keyword evidence="3" id="KW-0820">tRNA-binding</keyword>
<evidence type="ECO:0000256" key="1">
    <source>
        <dbReference type="ARBA" id="ARBA00005868"/>
    </source>
</evidence>
<keyword evidence="10" id="KW-0694">RNA-binding</keyword>
<feature type="coiled-coil region" evidence="12">
    <location>
        <begin position="641"/>
        <end position="685"/>
    </location>
</feature>
<evidence type="ECO:0000256" key="7">
    <source>
        <dbReference type="ARBA" id="ARBA00022801"/>
    </source>
</evidence>
<evidence type="ECO:0000256" key="3">
    <source>
        <dbReference type="ARBA" id="ARBA00022555"/>
    </source>
</evidence>
<evidence type="ECO:0000256" key="11">
    <source>
        <dbReference type="ARBA" id="ARBA00022917"/>
    </source>
</evidence>
<dbReference type="PROSITE" id="PS00211">
    <property type="entry name" value="ABC_TRANSPORTER_1"/>
    <property type="match status" value="2"/>
</dbReference>
<dbReference type="InterPro" id="IPR037118">
    <property type="entry name" value="Val-tRNA_synth_C_sf"/>
</dbReference>
<dbReference type="InterPro" id="IPR051309">
    <property type="entry name" value="ABCF_ATPase"/>
</dbReference>
<gene>
    <name evidence="14" type="ORF">DCCM_3513</name>
</gene>
<evidence type="ECO:0000313" key="15">
    <source>
        <dbReference type="Proteomes" id="UP000239549"/>
    </source>
</evidence>
<dbReference type="PANTHER" id="PTHR42855">
    <property type="entry name" value="ABC TRANSPORTER ATP-BINDING SUBUNIT"/>
    <property type="match status" value="1"/>
</dbReference>
<evidence type="ECO:0000256" key="2">
    <source>
        <dbReference type="ARBA" id="ARBA00022490"/>
    </source>
</evidence>
<dbReference type="GO" id="GO:0019843">
    <property type="term" value="F:rRNA binding"/>
    <property type="evidence" value="ECO:0007669"/>
    <property type="project" value="UniProtKB-KW"/>
</dbReference>
<dbReference type="PROSITE" id="PS50893">
    <property type="entry name" value="ABC_TRANSPORTER_2"/>
    <property type="match status" value="2"/>
</dbReference>
<dbReference type="EMBL" id="BFAV01000140">
    <property type="protein sequence ID" value="GBF34400.1"/>
    <property type="molecule type" value="Genomic_DNA"/>
</dbReference>
<evidence type="ECO:0000256" key="4">
    <source>
        <dbReference type="ARBA" id="ARBA00022730"/>
    </source>
</evidence>
<evidence type="ECO:0000256" key="6">
    <source>
        <dbReference type="ARBA" id="ARBA00022741"/>
    </source>
</evidence>
<accession>A0A2L2XE23</accession>
<evidence type="ECO:0000256" key="10">
    <source>
        <dbReference type="ARBA" id="ARBA00022884"/>
    </source>
</evidence>
<dbReference type="InterPro" id="IPR003593">
    <property type="entry name" value="AAA+_ATPase"/>
</dbReference>
<evidence type="ECO:0000256" key="12">
    <source>
        <dbReference type="SAM" id="Coils"/>
    </source>
</evidence>
<dbReference type="Pfam" id="PF00005">
    <property type="entry name" value="ABC_tran"/>
    <property type="match status" value="2"/>
</dbReference>
<comment type="similarity">
    <text evidence="1">Belongs to the ABC transporter superfamily. ABCF family. Translational throttle EttA subfamily.</text>
</comment>
<dbReference type="GO" id="GO:0016887">
    <property type="term" value="F:ATP hydrolysis activity"/>
    <property type="evidence" value="ECO:0007669"/>
    <property type="project" value="InterPro"/>
</dbReference>
<feature type="domain" description="ABC transporter" evidence="13">
    <location>
        <begin position="374"/>
        <end position="593"/>
    </location>
</feature>
<dbReference type="Gene3D" id="3.40.50.300">
    <property type="entry name" value="P-loop containing nucleotide triphosphate hydrolases"/>
    <property type="match status" value="2"/>
</dbReference>
<reference evidence="15" key="1">
    <citation type="submission" date="2018-02" db="EMBL/GenBank/DDBJ databases">
        <title>Genome sequence of Desulfocucumis palustris strain NAW-5.</title>
        <authorList>
            <person name="Watanabe M."/>
            <person name="Kojima H."/>
            <person name="Fukui M."/>
        </authorList>
    </citation>
    <scope>NUCLEOTIDE SEQUENCE [LARGE SCALE GENOMIC DNA]</scope>
    <source>
        <strain evidence="15">NAW-5</strain>
    </source>
</reference>
<comment type="caution">
    <text evidence="14">The sequence shown here is derived from an EMBL/GenBank/DDBJ whole genome shotgun (WGS) entry which is preliminary data.</text>
</comment>
<name>A0A2L2XE23_9FIRM</name>
<dbReference type="InterPro" id="IPR032781">
    <property type="entry name" value="ABC_tran_Xtn"/>
</dbReference>
<dbReference type="GO" id="GO:0000049">
    <property type="term" value="F:tRNA binding"/>
    <property type="evidence" value="ECO:0007669"/>
    <property type="project" value="UniProtKB-KW"/>
</dbReference>
<feature type="domain" description="ABC transporter" evidence="13">
    <location>
        <begin position="65"/>
        <end position="310"/>
    </location>
</feature>
<keyword evidence="11" id="KW-0648">Protein biosynthesis</keyword>
<sequence>MGRISYTGGEGNLKYISAIQQPEAGSPWKELTAPPAADRRYCPVPYRNRRRGKMSMGEGSNMNLLTADNISKSYSEKKLLYKINLGINEGDKIGLIGVNGTGKTTLLKIIAGVEKADQGVVVKGNSVRIEYLPQNPDFEPEATVLEQVFKGNTVIMNLIREYEEAIGSRDASSEKISKLAHDMEVMNAWNLESEAKTILTKLGIGDFNAKIAGLSGGQKKRVALAAALVNPSELLILDEPTNHLDNSAIDWLEQYLNKRNGSLLMITHDRYFLDRVANQIIELDNGSLFLYKGNYSYFVEKKIEREEIESAGERKRKSLLRKELAWIKKGAKARTTKQKARIDRFQKLNEQTGGGKVEKIQISAASSRLGKKIIELERINKSFDGIRIIDNFDFELLRNDRIGIVGPNGSGKTTLLNIICGRVEPDSGRVETGETVKIGLYSQEIPYIDGSLRVIEYIKEVAEYLKTAEGHTLSASQMLERFLFPPALQWTPVEKLSGGEKRRLNLLKVLMEAPNVLLLDEPTNDLDIETLTILEDYLESFKGAVIAVSHDRYFLDRMAERIFSFEGNGKIVQYPGNYSDYKENSSGNCQGGFNKTPAKVGAAVDKKSDGPGKVEPGKKRERPLKFSFNEQKEYSEIDGIIAGIEDKINQTNERINEAYADYVLLQQLMAEKEELEGQLQEKLERWVYLNELAEKISKGK</sequence>
<dbReference type="CDD" id="cd03221">
    <property type="entry name" value="ABCF_EF-3"/>
    <property type="match status" value="2"/>
</dbReference>
<evidence type="ECO:0000256" key="9">
    <source>
        <dbReference type="ARBA" id="ARBA00022845"/>
    </source>
</evidence>
<evidence type="ECO:0000256" key="8">
    <source>
        <dbReference type="ARBA" id="ARBA00022840"/>
    </source>
</evidence>
<keyword evidence="2" id="KW-0963">Cytoplasm</keyword>
<proteinExistence type="inferred from homology"/>
<dbReference type="FunFam" id="3.40.50.300:FF:000183">
    <property type="entry name" value="ABC transporter ATP-binding protein yjjK"/>
    <property type="match status" value="1"/>
</dbReference>
<keyword evidence="7" id="KW-0378">Hydrolase</keyword>
<keyword evidence="9" id="KW-0810">Translation regulation</keyword>
<keyword evidence="12" id="KW-0175">Coiled coil</keyword>
<dbReference type="PANTHER" id="PTHR42855:SF1">
    <property type="entry name" value="ABC TRANSPORTER DOMAIN-CONTAINING PROTEIN"/>
    <property type="match status" value="1"/>
</dbReference>
<dbReference type="InterPro" id="IPR027417">
    <property type="entry name" value="P-loop_NTPase"/>
</dbReference>
<dbReference type="Gene3D" id="1.10.287.380">
    <property type="entry name" value="Valyl-tRNA synthetase, C-terminal domain"/>
    <property type="match status" value="1"/>
</dbReference>
<dbReference type="Pfam" id="PF16326">
    <property type="entry name" value="ABC_tran_CTD"/>
    <property type="match status" value="1"/>
</dbReference>
<dbReference type="InterPro" id="IPR017871">
    <property type="entry name" value="ABC_transporter-like_CS"/>
</dbReference>
<dbReference type="InterPro" id="IPR003439">
    <property type="entry name" value="ABC_transporter-like_ATP-bd"/>
</dbReference>
<dbReference type="GO" id="GO:0006412">
    <property type="term" value="P:translation"/>
    <property type="evidence" value="ECO:0007669"/>
    <property type="project" value="UniProtKB-KW"/>
</dbReference>
<dbReference type="FunFam" id="3.40.50.300:FF:000011">
    <property type="entry name" value="Putative ABC transporter ATP-binding component"/>
    <property type="match status" value="1"/>
</dbReference>
<keyword evidence="15" id="KW-1185">Reference proteome</keyword>
<dbReference type="GO" id="GO:0006417">
    <property type="term" value="P:regulation of translation"/>
    <property type="evidence" value="ECO:0007669"/>
    <property type="project" value="UniProtKB-KW"/>
</dbReference>
<evidence type="ECO:0000256" key="5">
    <source>
        <dbReference type="ARBA" id="ARBA00022737"/>
    </source>
</evidence>
<dbReference type="SUPFAM" id="SSF52540">
    <property type="entry name" value="P-loop containing nucleoside triphosphate hydrolases"/>
    <property type="match status" value="2"/>
</dbReference>
<evidence type="ECO:0000259" key="13">
    <source>
        <dbReference type="PROSITE" id="PS50893"/>
    </source>
</evidence>
<organism evidence="14 15">
    <name type="scientific">Desulfocucumis palustris</name>
    <dbReference type="NCBI Taxonomy" id="1898651"/>
    <lineage>
        <taxon>Bacteria</taxon>
        <taxon>Bacillati</taxon>
        <taxon>Bacillota</taxon>
        <taxon>Clostridia</taxon>
        <taxon>Eubacteriales</taxon>
        <taxon>Desulfocucumaceae</taxon>
        <taxon>Desulfocucumis</taxon>
    </lineage>
</organism>
<keyword evidence="4" id="KW-0699">rRNA-binding</keyword>
<protein>
    <submittedName>
        <fullName evidence="14">ATPase</fullName>
    </submittedName>
</protein>
<dbReference type="GO" id="GO:0005524">
    <property type="term" value="F:ATP binding"/>
    <property type="evidence" value="ECO:0007669"/>
    <property type="project" value="UniProtKB-KW"/>
</dbReference>
<evidence type="ECO:0000313" key="14">
    <source>
        <dbReference type="EMBL" id="GBF34400.1"/>
    </source>
</evidence>
<dbReference type="GO" id="GO:0003677">
    <property type="term" value="F:DNA binding"/>
    <property type="evidence" value="ECO:0007669"/>
    <property type="project" value="InterPro"/>
</dbReference>
<keyword evidence="8" id="KW-0067">ATP-binding</keyword>
<dbReference type="InterPro" id="IPR032524">
    <property type="entry name" value="ABC_tran_C"/>
</dbReference>
<dbReference type="AlphaFoldDB" id="A0A2L2XE23"/>
<dbReference type="Pfam" id="PF12848">
    <property type="entry name" value="ABC_tran_Xtn"/>
    <property type="match status" value="1"/>
</dbReference>